<dbReference type="InterPro" id="IPR043141">
    <property type="entry name" value="Ribosomal_uL10-like_sf"/>
</dbReference>
<dbReference type="AlphaFoldDB" id="A0AAV9U753"/>
<evidence type="ECO:0000256" key="1">
    <source>
        <dbReference type="ARBA" id="ARBA00008889"/>
    </source>
</evidence>
<feature type="compositionally biased region" description="Low complexity" evidence="2">
    <location>
        <begin position="320"/>
        <end position="333"/>
    </location>
</feature>
<evidence type="ECO:0000313" key="3">
    <source>
        <dbReference type="EMBL" id="KAK6335496.1"/>
    </source>
</evidence>
<dbReference type="Gene3D" id="3.30.70.1730">
    <property type="match status" value="1"/>
</dbReference>
<dbReference type="SUPFAM" id="SSF160369">
    <property type="entry name" value="Ribosomal protein L10-like"/>
    <property type="match status" value="1"/>
</dbReference>
<evidence type="ECO:0000313" key="4">
    <source>
        <dbReference type="Proteomes" id="UP001375240"/>
    </source>
</evidence>
<comment type="similarity">
    <text evidence="1">Belongs to the universal ribosomal protein uL10 family.</text>
</comment>
<evidence type="ECO:0000256" key="2">
    <source>
        <dbReference type="SAM" id="MobiDB-lite"/>
    </source>
</evidence>
<protein>
    <submittedName>
        <fullName evidence="3">Uncharacterized protein</fullName>
    </submittedName>
</protein>
<accession>A0AAV9U753</accession>
<reference evidence="3 4" key="1">
    <citation type="submission" date="2019-10" db="EMBL/GenBank/DDBJ databases">
        <authorList>
            <person name="Palmer J.M."/>
        </authorList>
    </citation>
    <scope>NUCLEOTIDE SEQUENCE [LARGE SCALE GENOMIC DNA]</scope>
    <source>
        <strain evidence="3 4">TWF696</strain>
    </source>
</reference>
<dbReference type="InterPro" id="IPR047865">
    <property type="entry name" value="Ribosomal_uL10_bac_type"/>
</dbReference>
<proteinExistence type="inferred from homology"/>
<dbReference type="Proteomes" id="UP001375240">
    <property type="component" value="Unassembled WGS sequence"/>
</dbReference>
<sequence length="333" mass="36021">MSRSIFVRAATRAKLPKRTTISFNDACRFIEAFVTGSQRCYATRKVTHSASNVPPGSDLPPAHRPYYSRGHLLHRSYISLLRATPLLVMFQHNNLRAGELVSIRRDLRTAMANVDAMVAASRPPPGPTEDGTVPSQPRPVGEQVKMTILNTTVFSAALRSAEYLPKDAEVRSSSSPEAYTMTMQYTDAHPLSSVLVGPTGVIQFPEVSPPHLLGVLNLLFPEKYTFRKGTDPAFISGVQKLVLLGAKVDKVGGTTIDTDSLKHITTLGDLTTLQGQLLGVMQSAGGSLISTLQSPARGLWFVMDGRRKMLDPETAKSSEESASADAPTETTAT</sequence>
<dbReference type="EMBL" id="JAVHNQ010000012">
    <property type="protein sequence ID" value="KAK6335496.1"/>
    <property type="molecule type" value="Genomic_DNA"/>
</dbReference>
<feature type="region of interest" description="Disordered" evidence="2">
    <location>
        <begin position="119"/>
        <end position="139"/>
    </location>
</feature>
<dbReference type="PANTHER" id="PTHR11560">
    <property type="entry name" value="39S RIBOSOMAL PROTEIN L10, MITOCHONDRIAL"/>
    <property type="match status" value="1"/>
</dbReference>
<name>A0AAV9U753_9PEZI</name>
<gene>
    <name evidence="3" type="ORF">TWF696_002270</name>
</gene>
<keyword evidence="4" id="KW-1185">Reference proteome</keyword>
<feature type="region of interest" description="Disordered" evidence="2">
    <location>
        <begin position="311"/>
        <end position="333"/>
    </location>
</feature>
<organism evidence="3 4">
    <name type="scientific">Orbilia brochopaga</name>
    <dbReference type="NCBI Taxonomy" id="3140254"/>
    <lineage>
        <taxon>Eukaryota</taxon>
        <taxon>Fungi</taxon>
        <taxon>Dikarya</taxon>
        <taxon>Ascomycota</taxon>
        <taxon>Pezizomycotina</taxon>
        <taxon>Orbiliomycetes</taxon>
        <taxon>Orbiliales</taxon>
        <taxon>Orbiliaceae</taxon>
        <taxon>Orbilia</taxon>
    </lineage>
</organism>
<comment type="caution">
    <text evidence="3">The sequence shown here is derived from an EMBL/GenBank/DDBJ whole genome shotgun (WGS) entry which is preliminary data.</text>
</comment>